<keyword evidence="3" id="KW-1185">Reference proteome</keyword>
<organism evidence="2 3">
    <name type="scientific">Pelagomonas calceolata</name>
    <dbReference type="NCBI Taxonomy" id="35677"/>
    <lineage>
        <taxon>Eukaryota</taxon>
        <taxon>Sar</taxon>
        <taxon>Stramenopiles</taxon>
        <taxon>Ochrophyta</taxon>
        <taxon>Pelagophyceae</taxon>
        <taxon>Pelagomonadales</taxon>
        <taxon>Pelagomonadaceae</taxon>
        <taxon>Pelagomonas</taxon>
    </lineage>
</organism>
<gene>
    <name evidence="2" type="ORF">PECAL_1P17920</name>
</gene>
<comment type="caution">
    <text evidence="2">The sequence shown here is derived from an EMBL/GenBank/DDBJ whole genome shotgun (WGS) entry which is preliminary data.</text>
</comment>
<dbReference type="Proteomes" id="UP000789595">
    <property type="component" value="Unassembled WGS sequence"/>
</dbReference>
<protein>
    <submittedName>
        <fullName evidence="2">Uncharacterized protein</fullName>
    </submittedName>
</protein>
<evidence type="ECO:0000313" key="3">
    <source>
        <dbReference type="Proteomes" id="UP000789595"/>
    </source>
</evidence>
<evidence type="ECO:0000313" key="2">
    <source>
        <dbReference type="EMBL" id="CAH0365354.1"/>
    </source>
</evidence>
<proteinExistence type="predicted"/>
<evidence type="ECO:0000256" key="1">
    <source>
        <dbReference type="SAM" id="MobiDB-lite"/>
    </source>
</evidence>
<sequence>MPPRKRLLLSAYCESVAKKVAKGEQVPAPELANALKEAQEHLASTLHLRDTNEWRMCLALLAAATETATPPPPPPLCRLVTDSGDETASDGDAAPHAPPPPPRPRLEVLHAASSNAVADQAGAILKGAFGEHYGDELDGVLNGDACANQENDRTFVVAWRAGGVVHAAGVVAERRVFQGKAAPRKVVWEVLWLCAPSTQRGRGHGSRAWAALASLAAARRVEGVLVPSTDAALLFWLGCASDKCPLSATVLREDSTDGWLARSTQFQKRGTVDRVRRAFDGLEARARPGKGLAGLYEATAVQAPSSTGGRLRRRRSKPSLVAAAAAFEGRPFRWDPSEATHVWFFPGVAAPPVRVVTSVVVRDARPRAASFIREDDDSRRPRASSACGVRGFEAEGG</sequence>
<dbReference type="AlphaFoldDB" id="A0A8J2SD39"/>
<name>A0A8J2SD39_9STRA</name>
<feature type="region of interest" description="Disordered" evidence="1">
    <location>
        <begin position="373"/>
        <end position="397"/>
    </location>
</feature>
<dbReference type="Gene3D" id="3.40.630.30">
    <property type="match status" value="1"/>
</dbReference>
<reference evidence="2" key="1">
    <citation type="submission" date="2021-11" db="EMBL/GenBank/DDBJ databases">
        <authorList>
            <consortium name="Genoscope - CEA"/>
            <person name="William W."/>
        </authorList>
    </citation>
    <scope>NUCLEOTIDE SEQUENCE</scope>
</reference>
<dbReference type="EMBL" id="CAKKNE010000001">
    <property type="protein sequence ID" value="CAH0365354.1"/>
    <property type="molecule type" value="Genomic_DNA"/>
</dbReference>
<feature type="region of interest" description="Disordered" evidence="1">
    <location>
        <begin position="67"/>
        <end position="105"/>
    </location>
</feature>
<accession>A0A8J2SD39</accession>